<evidence type="ECO:0000313" key="2">
    <source>
        <dbReference type="Proteomes" id="UP000681162"/>
    </source>
</evidence>
<dbReference type="Proteomes" id="UP000681162">
    <property type="component" value="Unassembled WGS sequence"/>
</dbReference>
<dbReference type="EMBL" id="BORR01000012">
    <property type="protein sequence ID" value="GIO38393.1"/>
    <property type="molecule type" value="Genomic_DNA"/>
</dbReference>
<proteinExistence type="predicted"/>
<comment type="caution">
    <text evidence="1">The sequence shown here is derived from an EMBL/GenBank/DDBJ whole genome shotgun (WGS) entry which is preliminary data.</text>
</comment>
<dbReference type="RefSeq" id="WP_212940509.1">
    <property type="nucleotide sequence ID" value="NZ_BORR01000012.1"/>
</dbReference>
<evidence type="ECO:0000313" key="1">
    <source>
        <dbReference type="EMBL" id="GIO38393.1"/>
    </source>
</evidence>
<gene>
    <name evidence="1" type="ORF">J41TS12_32540</name>
</gene>
<keyword evidence="2" id="KW-1185">Reference proteome</keyword>
<dbReference type="AlphaFoldDB" id="A0A919XVH6"/>
<organism evidence="1 2">
    <name type="scientific">Paenibacillus antibioticophila</name>
    <dbReference type="NCBI Taxonomy" id="1274374"/>
    <lineage>
        <taxon>Bacteria</taxon>
        <taxon>Bacillati</taxon>
        <taxon>Bacillota</taxon>
        <taxon>Bacilli</taxon>
        <taxon>Bacillales</taxon>
        <taxon>Paenibacillaceae</taxon>
        <taxon>Paenibacillus</taxon>
    </lineage>
</organism>
<protein>
    <submittedName>
        <fullName evidence="1">Uncharacterized protein</fullName>
    </submittedName>
</protein>
<accession>A0A919XVH6</accession>
<name>A0A919XVH6_9BACL</name>
<sequence>MFKIIKNELRLKNLIAYTLAFLTTVLLSGLFYSTNAYADLQMIFYPDSTKKAYGSANNGTGYTDDLTYSYWRAETAQGNSDKPTTLKFTNVTTRQGASFPSGAQYGIYKIVDLREKRFLDWYGETLKSAATSVDMDYTANMGSLYTEMTVYADPSGMDGAQMNVRYDRYAYTTK</sequence>
<reference evidence="1 2" key="1">
    <citation type="submission" date="2021-03" db="EMBL/GenBank/DDBJ databases">
        <title>Antimicrobial resistance genes in bacteria isolated from Japanese honey, and their potential for conferring macrolide and lincosamide resistance in the American foulbrood pathogen Paenibacillus larvae.</title>
        <authorList>
            <person name="Okamoto M."/>
            <person name="Kumagai M."/>
            <person name="Kanamori H."/>
            <person name="Takamatsu D."/>
        </authorList>
    </citation>
    <scope>NUCLEOTIDE SEQUENCE [LARGE SCALE GENOMIC DNA]</scope>
    <source>
        <strain evidence="1 2">J41TS12</strain>
    </source>
</reference>